<feature type="non-terminal residue" evidence="1">
    <location>
        <position position="1"/>
    </location>
</feature>
<accession>X1MNX4</accession>
<sequence>TLRYDDGLWNLIVESRDWAGNVSSTVAGPFEVTHDIRPPRTVIVVGEPKYGEQPVYVTSDTQFTLASVEKEMGELYMFQLPLSMLNLMWFTPDRGWEDSNEYVQDIGAKIFSPSSYNGSLWVSVV</sequence>
<gene>
    <name evidence="1" type="ORF">S06H3_50887</name>
</gene>
<organism evidence="1">
    <name type="scientific">marine sediment metagenome</name>
    <dbReference type="NCBI Taxonomy" id="412755"/>
    <lineage>
        <taxon>unclassified sequences</taxon>
        <taxon>metagenomes</taxon>
        <taxon>ecological metagenomes</taxon>
    </lineage>
</organism>
<protein>
    <recommendedName>
        <fullName evidence="2">Bacterial Ig-like domain-containing protein</fullName>
    </recommendedName>
</protein>
<evidence type="ECO:0008006" key="2">
    <source>
        <dbReference type="Google" id="ProtNLM"/>
    </source>
</evidence>
<comment type="caution">
    <text evidence="1">The sequence shown here is derived from an EMBL/GenBank/DDBJ whole genome shotgun (WGS) entry which is preliminary data.</text>
</comment>
<evidence type="ECO:0000313" key="1">
    <source>
        <dbReference type="EMBL" id="GAI33003.1"/>
    </source>
</evidence>
<proteinExistence type="predicted"/>
<reference evidence="1" key="1">
    <citation type="journal article" date="2014" name="Front. Microbiol.">
        <title>High frequency of phylogenetically diverse reductive dehalogenase-homologous genes in deep subseafloor sedimentary metagenomes.</title>
        <authorList>
            <person name="Kawai M."/>
            <person name="Futagami T."/>
            <person name="Toyoda A."/>
            <person name="Takaki Y."/>
            <person name="Nishi S."/>
            <person name="Hori S."/>
            <person name="Arai W."/>
            <person name="Tsubouchi T."/>
            <person name="Morono Y."/>
            <person name="Uchiyama I."/>
            <person name="Ito T."/>
            <person name="Fujiyama A."/>
            <person name="Inagaki F."/>
            <person name="Takami H."/>
        </authorList>
    </citation>
    <scope>NUCLEOTIDE SEQUENCE</scope>
    <source>
        <strain evidence="1">Expedition CK06-06</strain>
    </source>
</reference>
<dbReference type="AlphaFoldDB" id="X1MNX4"/>
<dbReference type="EMBL" id="BARV01032251">
    <property type="protein sequence ID" value="GAI33003.1"/>
    <property type="molecule type" value="Genomic_DNA"/>
</dbReference>
<name>X1MNX4_9ZZZZ</name>